<dbReference type="InterPro" id="IPR043130">
    <property type="entry name" value="CDP-OH_PTrfase_TM_dom"/>
</dbReference>
<dbReference type="Pfam" id="PF01066">
    <property type="entry name" value="CDP-OH_P_transf"/>
    <property type="match status" value="1"/>
</dbReference>
<accession>A0A6M4INH6</accession>
<feature type="compositionally biased region" description="Basic residues" evidence="16">
    <location>
        <begin position="279"/>
        <end position="288"/>
    </location>
</feature>
<feature type="transmembrane region" description="Helical" evidence="17">
    <location>
        <begin position="182"/>
        <end position="200"/>
    </location>
</feature>
<evidence type="ECO:0000256" key="15">
    <source>
        <dbReference type="RuleBase" id="RU003750"/>
    </source>
</evidence>
<sequence>MSRPETRGTGTDGVERPRRPRPRVAVALPNGFTLANLFFGIFAIVAASRGDFDAAARFIVFGAIADTLDGRIARATKSGSRFGEELDSLVDAISFGTAPALIMYFAVFQSTRWEWIFCFFFTACAVMRLARFNVEQAGTKNTHFTGLPSPAAGMTLATYYWFSQTPLYTETMIGDLPWHQMLRWVMLGLGMLMISNVQYAKVPTVNFRTLNGILGFLLVVGTFVGVIFLPKKFFFPALMAYVLYGIGRTVFLGLLDRIPGPREDDDAAEDDLDEPLDPRRRRRRRRPSRQNIAPDAGREEPLA</sequence>
<protein>
    <recommendedName>
        <fullName evidence="5">CDP-diacylglycerol--serine O-phosphatidyltransferase</fullName>
        <ecNumber evidence="4">2.7.8.8</ecNumber>
    </recommendedName>
    <alternativeName>
        <fullName evidence="14">Phosphatidylserine synthase</fullName>
    </alternativeName>
</protein>
<keyword evidence="8 17" id="KW-0812">Transmembrane</keyword>
<evidence type="ECO:0000256" key="17">
    <source>
        <dbReference type="SAM" id="Phobius"/>
    </source>
</evidence>
<feature type="transmembrane region" description="Helical" evidence="17">
    <location>
        <begin position="113"/>
        <end position="130"/>
    </location>
</feature>
<keyword evidence="13" id="KW-1208">Phospholipid metabolism</keyword>
<dbReference type="GO" id="GO:0012505">
    <property type="term" value="C:endomembrane system"/>
    <property type="evidence" value="ECO:0007669"/>
    <property type="project" value="UniProtKB-SubCell"/>
</dbReference>
<feature type="transmembrane region" description="Helical" evidence="17">
    <location>
        <begin position="89"/>
        <end position="107"/>
    </location>
</feature>
<evidence type="ECO:0000256" key="12">
    <source>
        <dbReference type="ARBA" id="ARBA00023209"/>
    </source>
</evidence>
<dbReference type="GO" id="GO:0016020">
    <property type="term" value="C:membrane"/>
    <property type="evidence" value="ECO:0007669"/>
    <property type="project" value="InterPro"/>
</dbReference>
<dbReference type="InterPro" id="IPR048254">
    <property type="entry name" value="CDP_ALCOHOL_P_TRANSF_CS"/>
</dbReference>
<dbReference type="RefSeq" id="WP_171224404.1">
    <property type="nucleotide sequence ID" value="NZ_CP053085.1"/>
</dbReference>
<name>A0A6M4INH6_9BACT</name>
<keyword evidence="7 15" id="KW-0808">Transferase</keyword>
<feature type="transmembrane region" description="Helical" evidence="17">
    <location>
        <begin position="235"/>
        <end position="255"/>
    </location>
</feature>
<evidence type="ECO:0000256" key="13">
    <source>
        <dbReference type="ARBA" id="ARBA00023264"/>
    </source>
</evidence>
<evidence type="ECO:0000256" key="5">
    <source>
        <dbReference type="ARBA" id="ARBA00017171"/>
    </source>
</evidence>
<dbReference type="InterPro" id="IPR050324">
    <property type="entry name" value="CDP-alcohol_PTase-I"/>
</dbReference>
<evidence type="ECO:0000313" key="19">
    <source>
        <dbReference type="Proteomes" id="UP000500938"/>
    </source>
</evidence>
<reference evidence="18 19" key="1">
    <citation type="submission" date="2020-05" db="EMBL/GenBank/DDBJ databases">
        <title>Complete genome sequence of Gemmatimonas greenlandica TET16.</title>
        <authorList>
            <person name="Zeng Y."/>
        </authorList>
    </citation>
    <scope>NUCLEOTIDE SEQUENCE [LARGE SCALE GENOMIC DNA]</scope>
    <source>
        <strain evidence="18 19">TET16</strain>
    </source>
</reference>
<keyword evidence="19" id="KW-1185">Reference proteome</keyword>
<evidence type="ECO:0000256" key="10">
    <source>
        <dbReference type="ARBA" id="ARBA00023098"/>
    </source>
</evidence>
<gene>
    <name evidence="18" type="primary">pssA</name>
    <name evidence="18" type="ORF">HKW67_05345</name>
</gene>
<dbReference type="PROSITE" id="PS00379">
    <property type="entry name" value="CDP_ALCOHOL_P_TRANSF"/>
    <property type="match status" value="1"/>
</dbReference>
<proteinExistence type="inferred from homology"/>
<feature type="region of interest" description="Disordered" evidence="16">
    <location>
        <begin position="261"/>
        <end position="303"/>
    </location>
</feature>
<keyword evidence="9 17" id="KW-1133">Transmembrane helix</keyword>
<dbReference type="GO" id="GO:0003882">
    <property type="term" value="F:CDP-diacylglycerol-serine O-phosphatidyltransferase activity"/>
    <property type="evidence" value="ECO:0007669"/>
    <property type="project" value="UniProtKB-EC"/>
</dbReference>
<evidence type="ECO:0000256" key="4">
    <source>
        <dbReference type="ARBA" id="ARBA00013174"/>
    </source>
</evidence>
<evidence type="ECO:0000256" key="11">
    <source>
        <dbReference type="ARBA" id="ARBA00023136"/>
    </source>
</evidence>
<dbReference type="EC" id="2.7.8.8" evidence="4"/>
<evidence type="ECO:0000256" key="14">
    <source>
        <dbReference type="ARBA" id="ARBA00032361"/>
    </source>
</evidence>
<dbReference type="GO" id="GO:0008654">
    <property type="term" value="P:phospholipid biosynthetic process"/>
    <property type="evidence" value="ECO:0007669"/>
    <property type="project" value="UniProtKB-KW"/>
</dbReference>
<dbReference type="InterPro" id="IPR004533">
    <property type="entry name" value="CDP-diaglyc--ser_O-PTrfase"/>
</dbReference>
<evidence type="ECO:0000256" key="6">
    <source>
        <dbReference type="ARBA" id="ARBA00022516"/>
    </source>
</evidence>
<evidence type="ECO:0000256" key="1">
    <source>
        <dbReference type="ARBA" id="ARBA00000287"/>
    </source>
</evidence>
<feature type="transmembrane region" description="Helical" evidence="17">
    <location>
        <begin position="24"/>
        <end position="46"/>
    </location>
</feature>
<evidence type="ECO:0000256" key="2">
    <source>
        <dbReference type="ARBA" id="ARBA00004127"/>
    </source>
</evidence>
<dbReference type="AlphaFoldDB" id="A0A6M4INH6"/>
<dbReference type="NCBIfam" id="TIGR00473">
    <property type="entry name" value="pssA"/>
    <property type="match status" value="1"/>
</dbReference>
<keyword evidence="12" id="KW-0594">Phospholipid biosynthesis</keyword>
<keyword evidence="6" id="KW-0444">Lipid biosynthesis</keyword>
<dbReference type="PANTHER" id="PTHR14269">
    <property type="entry name" value="CDP-DIACYLGLYCEROL--GLYCEROL-3-PHOSPHATE 3-PHOSPHATIDYLTRANSFERASE-RELATED"/>
    <property type="match status" value="1"/>
</dbReference>
<evidence type="ECO:0000256" key="3">
    <source>
        <dbReference type="ARBA" id="ARBA00010441"/>
    </source>
</evidence>
<evidence type="ECO:0000256" key="8">
    <source>
        <dbReference type="ARBA" id="ARBA00022692"/>
    </source>
</evidence>
<feature type="compositionally biased region" description="Acidic residues" evidence="16">
    <location>
        <begin position="263"/>
        <end position="275"/>
    </location>
</feature>
<evidence type="ECO:0000256" key="7">
    <source>
        <dbReference type="ARBA" id="ARBA00022679"/>
    </source>
</evidence>
<comment type="subcellular location">
    <subcellularLocation>
        <location evidence="2">Endomembrane system</location>
        <topology evidence="2">Multi-pass membrane protein</topology>
    </subcellularLocation>
</comment>
<evidence type="ECO:0000256" key="9">
    <source>
        <dbReference type="ARBA" id="ARBA00022989"/>
    </source>
</evidence>
<feature type="region of interest" description="Disordered" evidence="16">
    <location>
        <begin position="1"/>
        <end position="20"/>
    </location>
</feature>
<dbReference type="Gene3D" id="1.20.120.1760">
    <property type="match status" value="1"/>
</dbReference>
<dbReference type="PANTHER" id="PTHR14269:SF61">
    <property type="entry name" value="CDP-DIACYLGLYCEROL--SERINE O-PHOSPHATIDYLTRANSFERASE"/>
    <property type="match status" value="1"/>
</dbReference>
<keyword evidence="10" id="KW-0443">Lipid metabolism</keyword>
<dbReference type="InterPro" id="IPR000462">
    <property type="entry name" value="CDP-OH_P_trans"/>
</dbReference>
<keyword evidence="11 17" id="KW-0472">Membrane</keyword>
<comment type="catalytic activity">
    <reaction evidence="1">
        <text>a CDP-1,2-diacyl-sn-glycerol + L-serine = a 1,2-diacyl-sn-glycero-3-phospho-L-serine + CMP + H(+)</text>
        <dbReference type="Rhea" id="RHEA:16913"/>
        <dbReference type="ChEBI" id="CHEBI:15378"/>
        <dbReference type="ChEBI" id="CHEBI:33384"/>
        <dbReference type="ChEBI" id="CHEBI:57262"/>
        <dbReference type="ChEBI" id="CHEBI:58332"/>
        <dbReference type="ChEBI" id="CHEBI:60377"/>
        <dbReference type="EC" id="2.7.8.8"/>
    </reaction>
</comment>
<organism evidence="18 19">
    <name type="scientific">Gemmatimonas groenlandica</name>
    <dbReference type="NCBI Taxonomy" id="2732249"/>
    <lineage>
        <taxon>Bacteria</taxon>
        <taxon>Pseudomonadati</taxon>
        <taxon>Gemmatimonadota</taxon>
        <taxon>Gemmatimonadia</taxon>
        <taxon>Gemmatimonadales</taxon>
        <taxon>Gemmatimonadaceae</taxon>
        <taxon>Gemmatimonas</taxon>
    </lineage>
</organism>
<evidence type="ECO:0000313" key="18">
    <source>
        <dbReference type="EMBL" id="QJR34976.1"/>
    </source>
</evidence>
<dbReference type="EMBL" id="CP053085">
    <property type="protein sequence ID" value="QJR34976.1"/>
    <property type="molecule type" value="Genomic_DNA"/>
</dbReference>
<comment type="similarity">
    <text evidence="3 15">Belongs to the CDP-alcohol phosphatidyltransferase class-I family.</text>
</comment>
<dbReference type="KEGG" id="ggr:HKW67_05345"/>
<feature type="transmembrane region" description="Helical" evidence="17">
    <location>
        <begin position="212"/>
        <end position="229"/>
    </location>
</feature>
<dbReference type="Proteomes" id="UP000500938">
    <property type="component" value="Chromosome"/>
</dbReference>
<evidence type="ECO:0000256" key="16">
    <source>
        <dbReference type="SAM" id="MobiDB-lite"/>
    </source>
</evidence>